<reference evidence="2" key="1">
    <citation type="submission" date="2005-04" db="EMBL/GenBank/DDBJ databases">
        <authorList>
            <person name="Gimenez-Pecci M.P."/>
            <person name="Conci L.R."/>
            <person name="Truol G.A.M."/>
            <person name="Nagata T."/>
            <person name="Kanematsu S."/>
            <person name="Laguna I.G."/>
            <person name="Resende R.O."/>
        </authorList>
    </citation>
    <scope>NUCLEOTIDE SEQUENCE</scope>
    <source>
        <strain evidence="2">MRCV-RC</strain>
    </source>
</reference>
<sequence>MNPQTSVNIDTYTFHCPFELAKTQYNVVKPIMQDFSNFDEILEHPLSDSDIDEKFEKLEHDVEEIVDPVVRRNYGKCGHIILMIISFVFFGLFKVTMKMFYHLFRCVCCNPLVRGVFSILFTILLYVLIIVSLYLVYFFFGDAIYEFYNEMSTFKESINVNVTSVNEKIDSVIEKGSLFFGVVDKDTGTVHETEHLVNNGGIVNLTLIN</sequence>
<feature type="transmembrane region" description="Helical" evidence="1">
    <location>
        <begin position="80"/>
        <end position="104"/>
    </location>
</feature>
<organism evidence="2">
    <name type="scientific">Mal de Rio Cuarto virus</name>
    <dbReference type="NCBI Taxonomy" id="185954"/>
    <lineage>
        <taxon>Viruses</taxon>
        <taxon>Riboviria</taxon>
        <taxon>Orthornavirae</taxon>
        <taxon>Duplornaviricota</taxon>
        <taxon>Resentoviricetes</taxon>
        <taxon>Reovirales</taxon>
        <taxon>Spinareoviridae</taxon>
        <taxon>Fijivirus</taxon>
        <taxon>Fijivirus cuartoense</taxon>
    </lineage>
</organism>
<keyword evidence="1" id="KW-0472">Membrane</keyword>
<proteinExistence type="predicted"/>
<name>A9UL34_9REOV</name>
<dbReference type="EMBL" id="AY999345">
    <property type="protein sequence ID" value="AAY51851.1"/>
    <property type="molecule type" value="Genomic_RNA"/>
</dbReference>
<keyword evidence="1" id="KW-0812">Transmembrane</keyword>
<evidence type="ECO:0000256" key="1">
    <source>
        <dbReference type="SAM" id="Phobius"/>
    </source>
</evidence>
<dbReference type="InterPro" id="IPR009650">
    <property type="entry name" value="Fijivirus_P9-2"/>
</dbReference>
<protein>
    <recommendedName>
        <fullName evidence="3">P9-2 protein</fullName>
    </recommendedName>
</protein>
<keyword evidence="1" id="KW-1133">Transmembrane helix</keyword>
<evidence type="ECO:0000313" key="2">
    <source>
        <dbReference type="EMBL" id="AAY51851.1"/>
    </source>
</evidence>
<dbReference type="Pfam" id="PF06837">
    <property type="entry name" value="Fijivirus_P9-2"/>
    <property type="match status" value="1"/>
</dbReference>
<evidence type="ECO:0008006" key="3">
    <source>
        <dbReference type="Google" id="ProtNLM"/>
    </source>
</evidence>
<feature type="transmembrane region" description="Helical" evidence="1">
    <location>
        <begin position="116"/>
        <end position="140"/>
    </location>
</feature>
<accession>A9UL34</accession>